<dbReference type="InterPro" id="IPR018982">
    <property type="entry name" value="RQC_domain"/>
</dbReference>
<keyword evidence="9 12" id="KW-0539">Nucleus</keyword>
<feature type="domain" description="Helicase C-terminal" evidence="15">
    <location>
        <begin position="437"/>
        <end position="582"/>
    </location>
</feature>
<dbReference type="GO" id="GO:0000724">
    <property type="term" value="P:double-strand break repair via homologous recombination"/>
    <property type="evidence" value="ECO:0007669"/>
    <property type="project" value="TreeGrafter"/>
</dbReference>
<evidence type="ECO:0000313" key="16">
    <source>
        <dbReference type="Proteomes" id="UP000887572"/>
    </source>
</evidence>
<dbReference type="Pfam" id="PF00271">
    <property type="entry name" value="Helicase_C"/>
    <property type="match status" value="1"/>
</dbReference>
<dbReference type="GO" id="GO:0005694">
    <property type="term" value="C:chromosome"/>
    <property type="evidence" value="ECO:0007669"/>
    <property type="project" value="TreeGrafter"/>
</dbReference>
<evidence type="ECO:0000256" key="3">
    <source>
        <dbReference type="ARBA" id="ARBA00022741"/>
    </source>
</evidence>
<keyword evidence="16" id="KW-1185">Reference proteome</keyword>
<dbReference type="GO" id="GO:0005737">
    <property type="term" value="C:cytoplasm"/>
    <property type="evidence" value="ECO:0007669"/>
    <property type="project" value="TreeGrafter"/>
</dbReference>
<dbReference type="AlphaFoldDB" id="A0A914I587"/>
<dbReference type="InterPro" id="IPR001650">
    <property type="entry name" value="Helicase_C-like"/>
</dbReference>
<reference evidence="17" key="1">
    <citation type="submission" date="2022-11" db="UniProtKB">
        <authorList>
            <consortium name="WormBaseParasite"/>
        </authorList>
    </citation>
    <scope>IDENTIFICATION</scope>
</reference>
<dbReference type="PANTHER" id="PTHR13710:SF153">
    <property type="entry name" value="RECQ-LIKE DNA HELICASE BLM"/>
    <property type="match status" value="1"/>
</dbReference>
<dbReference type="InterPro" id="IPR014001">
    <property type="entry name" value="Helicase_ATP-bd"/>
</dbReference>
<evidence type="ECO:0000256" key="13">
    <source>
        <dbReference type="SAM" id="MobiDB-lite"/>
    </source>
</evidence>
<dbReference type="SMART" id="SM00490">
    <property type="entry name" value="HELICc"/>
    <property type="match status" value="1"/>
</dbReference>
<keyword evidence="7" id="KW-0238">DNA-binding</keyword>
<dbReference type="SUPFAM" id="SSF52540">
    <property type="entry name" value="P-loop containing nucleoside triphosphate hydrolases"/>
    <property type="match status" value="1"/>
</dbReference>
<dbReference type="InterPro" id="IPR002464">
    <property type="entry name" value="DNA/RNA_helicase_DEAH_CS"/>
</dbReference>
<dbReference type="GO" id="GO:0043138">
    <property type="term" value="F:3'-5' DNA helicase activity"/>
    <property type="evidence" value="ECO:0007669"/>
    <property type="project" value="UniProtKB-EC"/>
</dbReference>
<evidence type="ECO:0000256" key="1">
    <source>
        <dbReference type="ARBA" id="ARBA00004123"/>
    </source>
</evidence>
<comment type="subcellular location">
    <subcellularLocation>
        <location evidence="1 12">Nucleus</location>
    </subcellularLocation>
</comment>
<evidence type="ECO:0000256" key="7">
    <source>
        <dbReference type="ARBA" id="ARBA00023125"/>
    </source>
</evidence>
<evidence type="ECO:0000259" key="15">
    <source>
        <dbReference type="PROSITE" id="PS51194"/>
    </source>
</evidence>
<dbReference type="PROSITE" id="PS00690">
    <property type="entry name" value="DEAH_ATP_HELICASE"/>
    <property type="match status" value="1"/>
</dbReference>
<dbReference type="Pfam" id="PF09382">
    <property type="entry name" value="RQC"/>
    <property type="match status" value="1"/>
</dbReference>
<dbReference type="Gene3D" id="1.10.10.10">
    <property type="entry name" value="Winged helix-like DNA-binding domain superfamily/Winged helix DNA-binding domain"/>
    <property type="match status" value="1"/>
</dbReference>
<keyword evidence="4 12" id="KW-0378">Hydrolase</keyword>
<dbReference type="GO" id="GO:0005524">
    <property type="term" value="F:ATP binding"/>
    <property type="evidence" value="ECO:0007669"/>
    <property type="project" value="UniProtKB-KW"/>
</dbReference>
<dbReference type="NCBIfam" id="TIGR00614">
    <property type="entry name" value="recQ_fam"/>
    <property type="match status" value="1"/>
</dbReference>
<comment type="catalytic activity">
    <reaction evidence="11 12">
        <text>ATP + H2O = ADP + phosphate + H(+)</text>
        <dbReference type="Rhea" id="RHEA:13065"/>
        <dbReference type="ChEBI" id="CHEBI:15377"/>
        <dbReference type="ChEBI" id="CHEBI:15378"/>
        <dbReference type="ChEBI" id="CHEBI:30616"/>
        <dbReference type="ChEBI" id="CHEBI:43474"/>
        <dbReference type="ChEBI" id="CHEBI:456216"/>
    </reaction>
</comment>
<dbReference type="GO" id="GO:0009378">
    <property type="term" value="F:four-way junction helicase activity"/>
    <property type="evidence" value="ECO:0007669"/>
    <property type="project" value="TreeGrafter"/>
</dbReference>
<dbReference type="PANTHER" id="PTHR13710">
    <property type="entry name" value="DNA HELICASE RECQ FAMILY MEMBER"/>
    <property type="match status" value="1"/>
</dbReference>
<dbReference type="EC" id="5.6.2.4" evidence="12"/>
<dbReference type="FunFam" id="3.40.50.300:FF:000296">
    <property type="entry name" value="ATP-dependent DNA helicase RecQ"/>
    <property type="match status" value="1"/>
</dbReference>
<evidence type="ECO:0000256" key="9">
    <source>
        <dbReference type="ARBA" id="ARBA00023242"/>
    </source>
</evidence>
<keyword evidence="8" id="KW-0413">Isomerase</keyword>
<protein>
    <recommendedName>
        <fullName evidence="12">ATP-dependent DNA helicase</fullName>
        <ecNumber evidence="12">5.6.2.4</ecNumber>
    </recommendedName>
</protein>
<comment type="catalytic activity">
    <reaction evidence="10 12">
        <text>Couples ATP hydrolysis with the unwinding of duplex DNA by translocating in the 3'-5' direction.</text>
        <dbReference type="EC" id="5.6.2.4"/>
    </reaction>
</comment>
<dbReference type="Pfam" id="PF00270">
    <property type="entry name" value="DEAD"/>
    <property type="match status" value="1"/>
</dbReference>
<accession>A0A914I587</accession>
<evidence type="ECO:0000256" key="4">
    <source>
        <dbReference type="ARBA" id="ARBA00022801"/>
    </source>
</evidence>
<dbReference type="InterPro" id="IPR027417">
    <property type="entry name" value="P-loop_NTPase"/>
</dbReference>
<evidence type="ECO:0000313" key="17">
    <source>
        <dbReference type="WBParaSite" id="Gr19_v10_g6736.t1"/>
    </source>
</evidence>
<proteinExistence type="inferred from homology"/>
<keyword evidence="3 12" id="KW-0547">Nucleotide-binding</keyword>
<dbReference type="Gene3D" id="3.40.50.300">
    <property type="entry name" value="P-loop containing nucleotide triphosphate hydrolases"/>
    <property type="match status" value="2"/>
</dbReference>
<dbReference type="GO" id="GO:0006260">
    <property type="term" value="P:DNA replication"/>
    <property type="evidence" value="ECO:0007669"/>
    <property type="project" value="InterPro"/>
</dbReference>
<dbReference type="InterPro" id="IPR032284">
    <property type="entry name" value="RecQ_Zn-bd"/>
</dbReference>
<dbReference type="InterPro" id="IPR036390">
    <property type="entry name" value="WH_DNA-bd_sf"/>
</dbReference>
<dbReference type="CDD" id="cd18794">
    <property type="entry name" value="SF2_C_RecQ"/>
    <property type="match status" value="1"/>
</dbReference>
<dbReference type="Pfam" id="PF16124">
    <property type="entry name" value="RecQ_Zn_bind"/>
    <property type="match status" value="1"/>
</dbReference>
<feature type="region of interest" description="Disordered" evidence="13">
    <location>
        <begin position="756"/>
        <end position="784"/>
    </location>
</feature>
<evidence type="ECO:0000256" key="12">
    <source>
        <dbReference type="RuleBase" id="RU364117"/>
    </source>
</evidence>
<evidence type="ECO:0000256" key="5">
    <source>
        <dbReference type="ARBA" id="ARBA00022806"/>
    </source>
</evidence>
<dbReference type="InterPro" id="IPR036388">
    <property type="entry name" value="WH-like_DNA-bd_sf"/>
</dbReference>
<dbReference type="InterPro" id="IPR004589">
    <property type="entry name" value="DNA_helicase_ATP-dep_RecQ"/>
</dbReference>
<dbReference type="GO" id="GO:0016787">
    <property type="term" value="F:hydrolase activity"/>
    <property type="evidence" value="ECO:0007669"/>
    <property type="project" value="UniProtKB-KW"/>
</dbReference>
<sequence>MKASACPQSIKFGNYTFVPIDENITFPVFRCCNRVHGASNLDNAYEHVQQINVNQAAPSSPFKTLNSSSDFLNDEIQFIADPFAPSSPFKTRNSSPDFLNDDELDNIYDHAQQQQRLSPLAPRNQNNVYENAQQQHRLSPLAPRNQNNVYEHVQHQQQQQRLPPPAARNQNNAYEYVQQMNVNPAAPNGPFKTRDSSAEFMNDVLLLGSEGQKDVFKKLKDVFGFNYFRFKQKPAVVAALLGHDCFIVMPTGSGKSLCYQLPAVLHPGVTIVISPLLSLMQDQIVKLQSCRISCALLRGSMDTVEVESIYSNLASIEPTIKLLYVTPEMIGASIRLNGAFMSLFRRNLLARFVVDEAHCVSQWGHDFRPDYTRLKTVVEPFRNSKDKVPVMALTATATQRIIEDVKQQLHIGGCKMFTSSFVRPNLVYDVVDKSQANFKKVVDHIRKMYPNGSGIIYCLSKKDCEDVATMIGGGAQPYHADLPEKRRLDTQKKWMSNNIQILCATIAFGMGIDKPDVRFIIHHTIPQTLECYYQETGRAGRDNQTAHCILMYNFNDHLRIKRLIENDEPKPEIKRMKEQSLWSVIGYGENISECRRKLIISHFGETYDRANCILTPAPCTICAYLSTHGQMPSKQFDFTKEAVAVLDSVWQIKNAGVTYVADLFRGQLGKKTVKRKVDDNGHGRLPLFALGDGLSEQDCNRFIRKLVIEEYLHERLFTTQHNTVIGYLSVAPKGHQYMLKYRQDKASVERFNVFMGEPKPKQEKRRSSTNVSNATNAKQRKSVV</sequence>
<feature type="compositionally biased region" description="Polar residues" evidence="13">
    <location>
        <begin position="768"/>
        <end position="777"/>
    </location>
</feature>
<feature type="domain" description="Helicase ATP-binding" evidence="14">
    <location>
        <begin position="236"/>
        <end position="415"/>
    </location>
</feature>
<keyword evidence="5 12" id="KW-0347">Helicase</keyword>
<dbReference type="SUPFAM" id="SSF46785">
    <property type="entry name" value="Winged helix' DNA-binding domain"/>
    <property type="match status" value="1"/>
</dbReference>
<evidence type="ECO:0000256" key="2">
    <source>
        <dbReference type="ARBA" id="ARBA00005446"/>
    </source>
</evidence>
<dbReference type="SMART" id="SM00487">
    <property type="entry name" value="DEXDc"/>
    <property type="match status" value="1"/>
</dbReference>
<dbReference type="InterPro" id="IPR011545">
    <property type="entry name" value="DEAD/DEAH_box_helicase_dom"/>
</dbReference>
<dbReference type="PROSITE" id="PS51194">
    <property type="entry name" value="HELICASE_CTER"/>
    <property type="match status" value="1"/>
</dbReference>
<evidence type="ECO:0000256" key="8">
    <source>
        <dbReference type="ARBA" id="ARBA00023235"/>
    </source>
</evidence>
<name>A0A914I587_GLORO</name>
<dbReference type="SMART" id="SM00956">
    <property type="entry name" value="RQC"/>
    <property type="match status" value="1"/>
</dbReference>
<evidence type="ECO:0000259" key="14">
    <source>
        <dbReference type="PROSITE" id="PS51192"/>
    </source>
</evidence>
<dbReference type="PROSITE" id="PS51192">
    <property type="entry name" value="HELICASE_ATP_BIND_1"/>
    <property type="match status" value="1"/>
</dbReference>
<organism evidence="16 17">
    <name type="scientific">Globodera rostochiensis</name>
    <name type="common">Golden nematode worm</name>
    <name type="synonym">Heterodera rostochiensis</name>
    <dbReference type="NCBI Taxonomy" id="31243"/>
    <lineage>
        <taxon>Eukaryota</taxon>
        <taxon>Metazoa</taxon>
        <taxon>Ecdysozoa</taxon>
        <taxon>Nematoda</taxon>
        <taxon>Chromadorea</taxon>
        <taxon>Rhabditida</taxon>
        <taxon>Tylenchina</taxon>
        <taxon>Tylenchomorpha</taxon>
        <taxon>Tylenchoidea</taxon>
        <taxon>Heteroderidae</taxon>
        <taxon>Heteroderinae</taxon>
        <taxon>Globodera</taxon>
    </lineage>
</organism>
<dbReference type="Proteomes" id="UP000887572">
    <property type="component" value="Unplaced"/>
</dbReference>
<evidence type="ECO:0000256" key="11">
    <source>
        <dbReference type="ARBA" id="ARBA00049360"/>
    </source>
</evidence>
<evidence type="ECO:0000256" key="6">
    <source>
        <dbReference type="ARBA" id="ARBA00022840"/>
    </source>
</evidence>
<dbReference type="GO" id="GO:0005634">
    <property type="term" value="C:nucleus"/>
    <property type="evidence" value="ECO:0007669"/>
    <property type="project" value="UniProtKB-SubCell"/>
</dbReference>
<dbReference type="GO" id="GO:0003677">
    <property type="term" value="F:DNA binding"/>
    <property type="evidence" value="ECO:0007669"/>
    <property type="project" value="UniProtKB-KW"/>
</dbReference>
<evidence type="ECO:0000256" key="10">
    <source>
        <dbReference type="ARBA" id="ARBA00034617"/>
    </source>
</evidence>
<dbReference type="WBParaSite" id="Gr19_v10_g6736.t1">
    <property type="protein sequence ID" value="Gr19_v10_g6736.t1"/>
    <property type="gene ID" value="Gr19_v10_g6736"/>
</dbReference>
<comment type="similarity">
    <text evidence="2 12">Belongs to the helicase family. RecQ subfamily.</text>
</comment>
<keyword evidence="6 12" id="KW-0067">ATP-binding</keyword>